<dbReference type="RefSeq" id="YP_003162763.1">
    <property type="nucleotide sequence ID" value="NC_013183.1"/>
</dbReference>
<proteinExistence type="inferred from homology"/>
<dbReference type="EMBL" id="HM562731">
    <property type="protein sequence ID" value="AEH05957.1"/>
    <property type="molecule type" value="Genomic_DNA"/>
</dbReference>
<evidence type="ECO:0000256" key="6">
    <source>
        <dbReference type="ARBA" id="ARBA00022781"/>
    </source>
</evidence>
<keyword evidence="7" id="KW-1133">Transmembrane helix</keyword>
<reference evidence="21" key="4">
    <citation type="submission" date="2025-05" db="UniProtKB">
        <authorList>
            <consortium name="Ensembl"/>
        </authorList>
    </citation>
    <scope>IDENTIFICATION</scope>
</reference>
<evidence type="ECO:0000256" key="14">
    <source>
        <dbReference type="RuleBase" id="RU003661"/>
    </source>
</evidence>
<dbReference type="EMBL" id="HM562732">
    <property type="protein sequence ID" value="AEH05960.1"/>
    <property type="molecule type" value="Genomic_DNA"/>
</dbReference>
<dbReference type="Ensembl" id="ENSSMAT00000041031.1">
    <property type="protein sequence ID" value="ENSSMAP00000066776.1"/>
    <property type="gene ID" value="ENSSMAG00000023260.1"/>
</dbReference>
<dbReference type="AlphaFoldDB" id="C7S7B0"/>
<keyword evidence="6 14" id="KW-0375">Hydrogen ion transport</keyword>
<reference evidence="20" key="3">
    <citation type="submission" date="2019-06" db="EMBL/GenBank/DDBJ databases">
        <title>DNAmark project.</title>
        <authorList>
            <person name="Margaryan A."/>
        </authorList>
    </citation>
    <scope>NUCLEOTIDE SEQUENCE</scope>
    <source>
        <strain evidence="20">DM178</strain>
    </source>
</reference>
<evidence type="ECO:0000256" key="2">
    <source>
        <dbReference type="ARBA" id="ARBA00008892"/>
    </source>
</evidence>
<evidence type="ECO:0000256" key="3">
    <source>
        <dbReference type="ARBA" id="ARBA00022448"/>
    </source>
</evidence>
<dbReference type="GeneTree" id="ENSGT00400000025179"/>
<dbReference type="GO" id="GO:0031966">
    <property type="term" value="C:mitochondrial membrane"/>
    <property type="evidence" value="ECO:0007669"/>
    <property type="project" value="UniProtKB-SubCell"/>
</dbReference>
<evidence type="ECO:0000256" key="4">
    <source>
        <dbReference type="ARBA" id="ARBA00022547"/>
    </source>
</evidence>
<evidence type="ECO:0000256" key="12">
    <source>
        <dbReference type="ARBA" id="ARBA00053067"/>
    </source>
</evidence>
<evidence type="ECO:0000256" key="16">
    <source>
        <dbReference type="SAM" id="SignalP"/>
    </source>
</evidence>
<dbReference type="GO" id="GO:0045259">
    <property type="term" value="C:proton-transporting ATP synthase complex"/>
    <property type="evidence" value="ECO:0007669"/>
    <property type="project" value="UniProtKB-KW"/>
</dbReference>
<keyword evidence="5 14" id="KW-0812">Transmembrane</keyword>
<dbReference type="GO" id="GO:0015986">
    <property type="term" value="P:proton motive force-driven ATP synthesis"/>
    <property type="evidence" value="ECO:0007669"/>
    <property type="project" value="InterPro"/>
</dbReference>
<gene>
    <name evidence="17 21" type="primary">ATP8</name>
</gene>
<name>C7S7B0_SCOMX</name>
<dbReference type="GeneID" id="8382076"/>
<reference evidence="17" key="1">
    <citation type="submission" date="2008-01" db="EMBL/GenBank/DDBJ databases">
        <title>Sequence and Characterization of the Complete Mitochondrial Genome of Scophthalmus maximus.</title>
        <authorList>
            <person name="Kong X."/>
            <person name="Shi W."/>
        </authorList>
    </citation>
    <scope>NUCLEOTIDE SEQUENCE</scope>
</reference>
<evidence type="ECO:0000256" key="9">
    <source>
        <dbReference type="ARBA" id="ARBA00023128"/>
    </source>
</evidence>
<dbReference type="OrthoDB" id="8734014at2759"/>
<keyword evidence="9 14" id="KW-0496">Mitochondrion</keyword>
<sequence>MPQLLPAPWFAILFFTWLVFLTLIVPKILAHTYPNTPTSQSAEKSKNTPWSWPWH</sequence>
<dbReference type="PANTHER" id="PTHR39937">
    <property type="entry name" value="ATP SYNTHASE PROTEIN 8"/>
    <property type="match status" value="1"/>
</dbReference>
<accession>C7S7B0</accession>
<dbReference type="GO" id="GO:0015078">
    <property type="term" value="F:proton transmembrane transporter activity"/>
    <property type="evidence" value="ECO:0007669"/>
    <property type="project" value="InterPro"/>
</dbReference>
<feature type="region of interest" description="Disordered" evidence="15">
    <location>
        <begin position="33"/>
        <end position="55"/>
    </location>
</feature>
<dbReference type="Pfam" id="PF00895">
    <property type="entry name" value="ATP-synt_8"/>
    <property type="match status" value="1"/>
</dbReference>
<keyword evidence="11" id="KW-0066">ATP synthesis</keyword>
<evidence type="ECO:0000256" key="8">
    <source>
        <dbReference type="ARBA" id="ARBA00023065"/>
    </source>
</evidence>
<evidence type="ECO:0000313" key="21">
    <source>
        <dbReference type="Ensembl" id="ENSSMAP00000066776.1"/>
    </source>
</evidence>
<evidence type="ECO:0000256" key="5">
    <source>
        <dbReference type="ARBA" id="ARBA00022692"/>
    </source>
</evidence>
<dbReference type="InterPro" id="IPR001421">
    <property type="entry name" value="ATP8_metazoa"/>
</dbReference>
<evidence type="ECO:0000256" key="13">
    <source>
        <dbReference type="ARBA" id="ARBA00064647"/>
    </source>
</evidence>
<comment type="function">
    <text evidence="12">Subunit 8, of the mitochondrial membrane ATP synthase complex (F(1)F(0) ATP synthase or Complex V) that produces ATP from ADP in the presence of a proton gradient across the membrane which is generated by electron transport complexes of the respiratory chain. ATP synthase complex consist of a soluble F(1) head domain - the catalytic core - and a membrane F(1) domain - the membrane proton channel. These two domains are linked by a central stalk rotating inside the F(1) region and a stationary peripheral stalk. During catalysis, ATP synthesis in the catalytic domain of F(1) is coupled via a rotary mechanism of the central stalk subunits to proton translocation. In vivo, can only synthesize ATP although its ATP hydrolase activity can be activated artificially in vitro. Part of the complex F(0) domain.</text>
</comment>
<keyword evidence="16" id="KW-0732">Signal</keyword>
<dbReference type="InterPro" id="IPR050635">
    <property type="entry name" value="ATPase_protein_8"/>
</dbReference>
<keyword evidence="8 14" id="KW-0406">Ion transport</keyword>
<evidence type="ECO:0000256" key="11">
    <source>
        <dbReference type="ARBA" id="ARBA00023310"/>
    </source>
</evidence>
<evidence type="ECO:0000256" key="10">
    <source>
        <dbReference type="ARBA" id="ARBA00023136"/>
    </source>
</evidence>
<comment type="similarity">
    <text evidence="2 14">Belongs to the ATPase protein 8 family.</text>
</comment>
<dbReference type="CTD" id="4509"/>
<evidence type="ECO:0000313" key="17">
    <source>
        <dbReference type="EMBL" id="ABY79839.1"/>
    </source>
</evidence>
<feature type="chain" id="PRO_5010961292" description="ATP synthase complex subunit 8" evidence="16">
    <location>
        <begin position="31"/>
        <end position="55"/>
    </location>
</feature>
<reference evidence="18" key="2">
    <citation type="submission" date="2010-06" db="EMBL/GenBank/DDBJ databases">
        <title>Study of Phylogenetic Applicability from tRNA Genes and Classification of Pleuronectiformes in Teleostean with the Complete Mitochondrial Genome Sequence of Psetta maxima.</title>
        <authorList>
            <person name="Kong X."/>
            <person name="Shi W."/>
            <person name="Jiang J."/>
        </authorList>
    </citation>
    <scope>NUCLEOTIDE SEQUENCE</scope>
    <source>
        <strain evidence="18">SM2</strain>
        <strain evidence="19">SM5</strain>
    </source>
</reference>
<geneLocation type="mitochondrion" evidence="17 21"/>
<protein>
    <recommendedName>
        <fullName evidence="14">ATP synthase complex subunit 8</fullName>
    </recommendedName>
</protein>
<evidence type="ECO:0000256" key="7">
    <source>
        <dbReference type="ARBA" id="ARBA00022989"/>
    </source>
</evidence>
<dbReference type="PANTHER" id="PTHR39937:SF1">
    <property type="entry name" value="ATP SYNTHASE PROTEIN 8"/>
    <property type="match status" value="1"/>
</dbReference>
<keyword evidence="3 14" id="KW-0813">Transport</keyword>
<evidence type="ECO:0000313" key="20">
    <source>
        <dbReference type="EMBL" id="QIA92583.1"/>
    </source>
</evidence>
<keyword evidence="4 14" id="KW-0138">CF(0)</keyword>
<feature type="signal peptide" evidence="16">
    <location>
        <begin position="1"/>
        <end position="30"/>
    </location>
</feature>
<evidence type="ECO:0000256" key="15">
    <source>
        <dbReference type="SAM" id="MobiDB-lite"/>
    </source>
</evidence>
<dbReference type="KEGG" id="smau:8382076"/>
<keyword evidence="10" id="KW-0472">Membrane</keyword>
<dbReference type="EMBL" id="MN122866">
    <property type="protein sequence ID" value="QIA92583.1"/>
    <property type="molecule type" value="Genomic_DNA"/>
</dbReference>
<evidence type="ECO:0000313" key="19">
    <source>
        <dbReference type="EMBL" id="AEH05960.1"/>
    </source>
</evidence>
<comment type="subcellular location">
    <subcellularLocation>
        <location evidence="1 14">Mitochondrion membrane</location>
        <topology evidence="1 14">Single-pass membrane protein</topology>
    </subcellularLocation>
</comment>
<evidence type="ECO:0000313" key="18">
    <source>
        <dbReference type="EMBL" id="AEH05957.1"/>
    </source>
</evidence>
<comment type="subunit">
    <text evidence="13">Component of the ATP synthase complex composed at least of ATP5F1A/subunit alpha, ATP5F1B/subunit beta, ATP5MC1/subunit c (homooctomer), MT-ATP6/subunit a, MT-ATP8/subunit 8, ATP5ME/subunit e, ATP5MF/subunit f, ATP5MG/subunit g, ATP5MK/subunit k, ATP5MJ/subunit j, ATP5F1C/subunit gamma, ATP5F1D/subunit delta, ATP5F1E/subunit epsilon, ATP5PF/subunit F6, ATP5PB/subunit b, ATP5PD/subunit d, ATP5PO/subunit OSCP. ATP synthase complex consists of a soluble F(1) head domain (subunits alpha(3) and beta(3)) - the catalytic core - and a membrane F(0) domain - the membrane proton channel (subunits c, a, 8, e, f, g, k and j). These two domains are linked by a central stalk (subunits gamma, delta, and epsilon) rotating inside the F1 region and a stationary peripheral stalk (subunits F6, b, d, and OSCP).</text>
</comment>
<dbReference type="EMBL" id="EU419747">
    <property type="protein sequence ID" value="ABY79839.1"/>
    <property type="molecule type" value="Genomic_DNA"/>
</dbReference>
<dbReference type="Proteomes" id="UP000694558">
    <property type="component" value="Unassembled WGS sequence"/>
</dbReference>
<evidence type="ECO:0000256" key="1">
    <source>
        <dbReference type="ARBA" id="ARBA00004304"/>
    </source>
</evidence>
<organism evidence="17">
    <name type="scientific">Scophthalmus maximus</name>
    <name type="common">Turbot</name>
    <name type="synonym">Psetta maxima</name>
    <dbReference type="NCBI Taxonomy" id="52904"/>
    <lineage>
        <taxon>Eukaryota</taxon>
        <taxon>Metazoa</taxon>
        <taxon>Chordata</taxon>
        <taxon>Craniata</taxon>
        <taxon>Vertebrata</taxon>
        <taxon>Euteleostomi</taxon>
        <taxon>Actinopterygii</taxon>
        <taxon>Neopterygii</taxon>
        <taxon>Teleostei</taxon>
        <taxon>Neoteleostei</taxon>
        <taxon>Acanthomorphata</taxon>
        <taxon>Carangaria</taxon>
        <taxon>Pleuronectiformes</taxon>
        <taxon>Pleuronectoidei</taxon>
        <taxon>Scophthalmidae</taxon>
        <taxon>Scophthalmus</taxon>
    </lineage>
</organism>